<dbReference type="PANTHER" id="PTHR13356:SF0">
    <property type="entry name" value="SOSS COMPLEX SUBUNIT B HOMOLOG"/>
    <property type="match status" value="1"/>
</dbReference>
<organism evidence="4 5">
    <name type="scientific">Paramuricea clavata</name>
    <name type="common">Red gorgonian</name>
    <name type="synonym">Violescent sea-whip</name>
    <dbReference type="NCBI Taxonomy" id="317549"/>
    <lineage>
        <taxon>Eukaryota</taxon>
        <taxon>Metazoa</taxon>
        <taxon>Cnidaria</taxon>
        <taxon>Anthozoa</taxon>
        <taxon>Octocorallia</taxon>
        <taxon>Malacalcyonacea</taxon>
        <taxon>Plexauridae</taxon>
        <taxon>Paramuricea</taxon>
    </lineage>
</organism>
<dbReference type="PANTHER" id="PTHR13356">
    <property type="entry name" value="OB FOLD NUCLEIC ACID BINDING PROTEIN-RELATED"/>
    <property type="match status" value="1"/>
</dbReference>
<dbReference type="GO" id="GO:0000724">
    <property type="term" value="P:double-strand break repair via homologous recombination"/>
    <property type="evidence" value="ECO:0007669"/>
    <property type="project" value="TreeGrafter"/>
</dbReference>
<feature type="compositionally biased region" description="Low complexity" evidence="2">
    <location>
        <begin position="160"/>
        <end position="169"/>
    </location>
</feature>
<dbReference type="InterPro" id="IPR048970">
    <property type="entry name" value="OB_Ssb-like"/>
</dbReference>
<dbReference type="SUPFAM" id="SSF50249">
    <property type="entry name" value="Nucleic acid-binding proteins"/>
    <property type="match status" value="1"/>
</dbReference>
<feature type="domain" description="Single-stranded DNA binding protein Ssb-like OB fold" evidence="3">
    <location>
        <begin position="35"/>
        <end position="96"/>
    </location>
</feature>
<evidence type="ECO:0000259" key="3">
    <source>
        <dbReference type="Pfam" id="PF21473"/>
    </source>
</evidence>
<keyword evidence="5" id="KW-1185">Reference proteome</keyword>
<feature type="region of interest" description="Disordered" evidence="2">
    <location>
        <begin position="127"/>
        <end position="243"/>
    </location>
</feature>
<evidence type="ECO:0000256" key="1">
    <source>
        <dbReference type="ARBA" id="ARBA00023125"/>
    </source>
</evidence>
<dbReference type="Proteomes" id="UP001152795">
    <property type="component" value="Unassembled WGS sequence"/>
</dbReference>
<sequence>MSDDTKFINIKEIRPGSKNINALFIVLDIGKPNKTKDGHEVRSCRVADKTGCMNLSVWDDYGTLMQSGDIIRLHKGYASIFKGVMTLYMSKNGSLEKMGDFCMVFSEQPNMSDANAEFLQQYKKANEKPTRDTPNTHTPQTPSQSLPPPPPPHGPPPTAPSATHSQAPSDPRSARFHPYQRDANQGNIVNAAKDPRLRNRGNANGGGRGAGSSAPRGGAGSSSSEQAPKNIINTSRDPRNRNR</sequence>
<dbReference type="Gene3D" id="2.40.50.140">
    <property type="entry name" value="Nucleic acid-binding proteins"/>
    <property type="match status" value="1"/>
</dbReference>
<keyword evidence="1" id="KW-0238">DNA-binding</keyword>
<evidence type="ECO:0000256" key="2">
    <source>
        <dbReference type="SAM" id="MobiDB-lite"/>
    </source>
</evidence>
<evidence type="ECO:0000313" key="4">
    <source>
        <dbReference type="EMBL" id="CAB3982824.1"/>
    </source>
</evidence>
<reference evidence="4" key="1">
    <citation type="submission" date="2020-04" db="EMBL/GenBank/DDBJ databases">
        <authorList>
            <person name="Alioto T."/>
            <person name="Alioto T."/>
            <person name="Gomez Garrido J."/>
        </authorList>
    </citation>
    <scope>NUCLEOTIDE SEQUENCE</scope>
    <source>
        <strain evidence="4">A484AB</strain>
    </source>
</reference>
<dbReference type="GO" id="GO:0003677">
    <property type="term" value="F:DNA binding"/>
    <property type="evidence" value="ECO:0007669"/>
    <property type="project" value="UniProtKB-KW"/>
</dbReference>
<dbReference type="GO" id="GO:0010212">
    <property type="term" value="P:response to ionizing radiation"/>
    <property type="evidence" value="ECO:0007669"/>
    <property type="project" value="TreeGrafter"/>
</dbReference>
<dbReference type="GO" id="GO:0005694">
    <property type="term" value="C:chromosome"/>
    <property type="evidence" value="ECO:0007669"/>
    <property type="project" value="UniProtKB-ARBA"/>
</dbReference>
<name>A0A6S7FSB4_PARCT</name>
<dbReference type="CDD" id="cd04491">
    <property type="entry name" value="SoSSB_OBF"/>
    <property type="match status" value="1"/>
</dbReference>
<comment type="caution">
    <text evidence="4">The sequence shown here is derived from an EMBL/GenBank/DDBJ whole genome shotgun (WGS) entry which is preliminary data.</text>
</comment>
<dbReference type="GO" id="GO:0070876">
    <property type="term" value="C:SOSS complex"/>
    <property type="evidence" value="ECO:0007669"/>
    <property type="project" value="TreeGrafter"/>
</dbReference>
<gene>
    <name evidence="4" type="ORF">PACLA_8A056336</name>
</gene>
<dbReference type="InterPro" id="IPR051231">
    <property type="entry name" value="SOSS-B"/>
</dbReference>
<feature type="compositionally biased region" description="Low complexity" evidence="2">
    <location>
        <begin position="211"/>
        <end position="224"/>
    </location>
</feature>
<dbReference type="OrthoDB" id="295715at2759"/>
<accession>A0A6S7FSB4</accession>
<evidence type="ECO:0000313" key="5">
    <source>
        <dbReference type="Proteomes" id="UP001152795"/>
    </source>
</evidence>
<dbReference type="Pfam" id="PF21473">
    <property type="entry name" value="OB_Ssb-like"/>
    <property type="match status" value="1"/>
</dbReference>
<feature type="compositionally biased region" description="Pro residues" evidence="2">
    <location>
        <begin position="145"/>
        <end position="159"/>
    </location>
</feature>
<dbReference type="GO" id="GO:0044818">
    <property type="term" value="P:mitotic G2/M transition checkpoint"/>
    <property type="evidence" value="ECO:0007669"/>
    <property type="project" value="TreeGrafter"/>
</dbReference>
<feature type="compositionally biased region" description="Polar residues" evidence="2">
    <location>
        <begin position="225"/>
        <end position="235"/>
    </location>
</feature>
<proteinExistence type="predicted"/>
<protein>
    <submittedName>
        <fullName evidence="4">SOSS complex subunit B1</fullName>
    </submittedName>
</protein>
<dbReference type="InterPro" id="IPR012340">
    <property type="entry name" value="NA-bd_OB-fold"/>
</dbReference>
<dbReference type="EMBL" id="CACRXK020000544">
    <property type="protein sequence ID" value="CAB3982824.1"/>
    <property type="molecule type" value="Genomic_DNA"/>
</dbReference>
<dbReference type="FunFam" id="2.40.50.140:FF:000072">
    <property type="entry name" value="SOSS complex subunit B2"/>
    <property type="match status" value="1"/>
</dbReference>
<dbReference type="AlphaFoldDB" id="A0A6S7FSB4"/>